<sequence>MKKLLLSVLLATVMFGGAAVEVTASANAKTEHTTKHHAKKKARKVAKKHVVKKVASKKATKTKEPKVKELAPKGVTPKGYQPHQVRHLYGNVWEDVTDHTRAKEIKGSMYDIGKPKGRDWKDAKRAKDGRYYVNTDGGRAYIGAGGEVEW</sequence>
<dbReference type="AlphaFoldDB" id="A0A1L8CIE7"/>
<organism evidence="3 4">
    <name type="scientific">Apilactobacillus kunkeei</name>
    <dbReference type="NCBI Taxonomy" id="148814"/>
    <lineage>
        <taxon>Bacteria</taxon>
        <taxon>Bacillati</taxon>
        <taxon>Bacillota</taxon>
        <taxon>Bacilli</taxon>
        <taxon>Lactobacillales</taxon>
        <taxon>Lactobacillaceae</taxon>
        <taxon>Apilactobacillus</taxon>
    </lineage>
</organism>
<protein>
    <submittedName>
        <fullName evidence="3">Uncharacterized protein</fullName>
    </submittedName>
</protein>
<evidence type="ECO:0000256" key="1">
    <source>
        <dbReference type="SAM" id="MobiDB-lite"/>
    </source>
</evidence>
<accession>A0A1L8CIE7</accession>
<evidence type="ECO:0000256" key="2">
    <source>
        <dbReference type="SAM" id="SignalP"/>
    </source>
</evidence>
<comment type="caution">
    <text evidence="3">The sequence shown here is derived from an EMBL/GenBank/DDBJ whole genome shotgun (WGS) entry which is preliminary data.</text>
</comment>
<keyword evidence="2" id="KW-0732">Signal</keyword>
<dbReference type="RefSeq" id="WP_094751010.1">
    <property type="nucleotide sequence ID" value="NZ_BDDX01000013.1"/>
</dbReference>
<feature type="signal peptide" evidence="2">
    <location>
        <begin position="1"/>
        <end position="18"/>
    </location>
</feature>
<dbReference type="EMBL" id="BDDX01000013">
    <property type="protein sequence ID" value="GAT90978.1"/>
    <property type="molecule type" value="Genomic_DNA"/>
</dbReference>
<reference evidence="3 4" key="1">
    <citation type="journal article" date="2016" name="Syst. Appl. Microbiol.">
        <title>Genomic characterization of a fructophilic bee symbiont Lactobacillus kunkeei reveals its niche-specific adaptation.</title>
        <authorList>
            <person name="Maeno S."/>
            <person name="Tanizawa Y."/>
            <person name="Kanesaki Y."/>
            <person name="Kubota E."/>
            <person name="Kumar H."/>
            <person name="Dicks L."/>
            <person name="Salminen S."/>
            <person name="Nakagawa J."/>
            <person name="Arita M."/>
            <person name="Endo A."/>
        </authorList>
    </citation>
    <scope>NUCLEOTIDE SEQUENCE [LARGE SCALE GENOMIC DNA]</scope>
    <source>
        <strain evidence="3 4">FF30-6</strain>
    </source>
</reference>
<evidence type="ECO:0000313" key="3">
    <source>
        <dbReference type="EMBL" id="GAT90978.1"/>
    </source>
</evidence>
<proteinExistence type="predicted"/>
<feature type="compositionally biased region" description="Basic and acidic residues" evidence="1">
    <location>
        <begin position="61"/>
        <end position="71"/>
    </location>
</feature>
<dbReference type="Proteomes" id="UP000186588">
    <property type="component" value="Unassembled WGS sequence"/>
</dbReference>
<gene>
    <name evidence="3" type="ORF">FF306_01098</name>
</gene>
<name>A0A1L8CIE7_9LACO</name>
<feature type="region of interest" description="Disordered" evidence="1">
    <location>
        <begin position="45"/>
        <end position="81"/>
    </location>
</feature>
<feature type="compositionally biased region" description="Basic residues" evidence="1">
    <location>
        <begin position="45"/>
        <end position="60"/>
    </location>
</feature>
<evidence type="ECO:0000313" key="4">
    <source>
        <dbReference type="Proteomes" id="UP000186588"/>
    </source>
</evidence>
<feature type="chain" id="PRO_5039384828" evidence="2">
    <location>
        <begin position="19"/>
        <end position="150"/>
    </location>
</feature>